<evidence type="ECO:0000256" key="1">
    <source>
        <dbReference type="SAM" id="MobiDB-lite"/>
    </source>
</evidence>
<dbReference type="AlphaFoldDB" id="A0A1Y3BQ91"/>
<accession>A0A1Y3BQ91</accession>
<protein>
    <submittedName>
        <fullName evidence="2">Uncharacterized protein</fullName>
    </submittedName>
</protein>
<proteinExistence type="predicted"/>
<evidence type="ECO:0000313" key="3">
    <source>
        <dbReference type="Proteomes" id="UP000194236"/>
    </source>
</evidence>
<feature type="non-terminal residue" evidence="2">
    <location>
        <position position="160"/>
    </location>
</feature>
<dbReference type="EMBL" id="MUJZ01004933">
    <property type="protein sequence ID" value="OTF83139.1"/>
    <property type="molecule type" value="Genomic_DNA"/>
</dbReference>
<evidence type="ECO:0000313" key="2">
    <source>
        <dbReference type="EMBL" id="OTF83139.1"/>
    </source>
</evidence>
<organism evidence="2 3">
    <name type="scientific">Euroglyphus maynei</name>
    <name type="common">Mayne's house dust mite</name>
    <dbReference type="NCBI Taxonomy" id="6958"/>
    <lineage>
        <taxon>Eukaryota</taxon>
        <taxon>Metazoa</taxon>
        <taxon>Ecdysozoa</taxon>
        <taxon>Arthropoda</taxon>
        <taxon>Chelicerata</taxon>
        <taxon>Arachnida</taxon>
        <taxon>Acari</taxon>
        <taxon>Acariformes</taxon>
        <taxon>Sarcoptiformes</taxon>
        <taxon>Astigmata</taxon>
        <taxon>Psoroptidia</taxon>
        <taxon>Analgoidea</taxon>
        <taxon>Pyroglyphidae</taxon>
        <taxon>Pyroglyphinae</taxon>
        <taxon>Euroglyphus</taxon>
    </lineage>
</organism>
<keyword evidence="3" id="KW-1185">Reference proteome</keyword>
<feature type="region of interest" description="Disordered" evidence="1">
    <location>
        <begin position="138"/>
        <end position="160"/>
    </location>
</feature>
<dbReference type="Proteomes" id="UP000194236">
    <property type="component" value="Unassembled WGS sequence"/>
</dbReference>
<name>A0A1Y3BQ91_EURMA</name>
<gene>
    <name evidence="2" type="ORF">BLA29_009340</name>
</gene>
<feature type="region of interest" description="Disordered" evidence="1">
    <location>
        <begin position="24"/>
        <end position="52"/>
    </location>
</feature>
<reference evidence="2 3" key="1">
    <citation type="submission" date="2017-03" db="EMBL/GenBank/DDBJ databases">
        <title>Genome Survey of Euroglyphus maynei.</title>
        <authorList>
            <person name="Arlian L.G."/>
            <person name="Morgan M.S."/>
            <person name="Rider S.D."/>
        </authorList>
    </citation>
    <scope>NUCLEOTIDE SEQUENCE [LARGE SCALE GENOMIC DNA]</scope>
    <source>
        <strain evidence="2">Arlian Lab</strain>
        <tissue evidence="2">Whole body</tissue>
    </source>
</reference>
<comment type="caution">
    <text evidence="2">The sequence shown here is derived from an EMBL/GenBank/DDBJ whole genome shotgun (WGS) entry which is preliminary data.</text>
</comment>
<sequence>MTLARRKFGVSKMFAEQRKRLSIPLTKNVDHNQPIDNNNKNRSGGDHDQQQSSWILKPRYRILNNLYRTMIRNGNVHYPFMMMDRRNNRMNGYRYTTIRSVSPSMDEHSNHNLRQRTTSLQRCCSWFSCCGGGGGGGRRNNNIDEQPFINDDDNSSPNHK</sequence>